<name>D2RYX6_HALTV</name>
<evidence type="ECO:0000256" key="1">
    <source>
        <dbReference type="SAM" id="MobiDB-lite"/>
    </source>
</evidence>
<dbReference type="AlphaFoldDB" id="D2RYX6"/>
<evidence type="ECO:0000313" key="3">
    <source>
        <dbReference type="EMBL" id="ADB61944.1"/>
    </source>
</evidence>
<feature type="transmembrane region" description="Helical" evidence="2">
    <location>
        <begin position="628"/>
        <end position="646"/>
    </location>
</feature>
<protein>
    <submittedName>
        <fullName evidence="3">Uncharacterized protein</fullName>
    </submittedName>
</protein>
<accession>D2RYX6</accession>
<evidence type="ECO:0000313" key="4">
    <source>
        <dbReference type="Proteomes" id="UP000001903"/>
    </source>
</evidence>
<keyword evidence="2" id="KW-1133">Transmembrane helix</keyword>
<dbReference type="KEGG" id="htu:Htur_3079"/>
<evidence type="ECO:0000256" key="2">
    <source>
        <dbReference type="SAM" id="Phobius"/>
    </source>
</evidence>
<keyword evidence="4" id="KW-1185">Reference proteome</keyword>
<dbReference type="Proteomes" id="UP000001903">
    <property type="component" value="Chromosome"/>
</dbReference>
<dbReference type="eggNOG" id="arCOG10293">
    <property type="taxonomic scope" value="Archaea"/>
</dbReference>
<feature type="region of interest" description="Disordered" evidence="1">
    <location>
        <begin position="115"/>
        <end position="136"/>
    </location>
</feature>
<organism evidence="3 4">
    <name type="scientific">Haloterrigena turkmenica (strain ATCC 51198 / DSM 5511 / JCM 9101 / NCIMB 13204 / VKM B-1734 / 4k)</name>
    <name type="common">Halococcus turkmenicus</name>
    <dbReference type="NCBI Taxonomy" id="543526"/>
    <lineage>
        <taxon>Archaea</taxon>
        <taxon>Methanobacteriati</taxon>
        <taxon>Methanobacteriota</taxon>
        <taxon>Stenosarchaea group</taxon>
        <taxon>Halobacteria</taxon>
        <taxon>Halobacteriales</taxon>
        <taxon>Natrialbaceae</taxon>
        <taxon>Haloterrigena</taxon>
    </lineage>
</organism>
<proteinExistence type="predicted"/>
<dbReference type="OrthoDB" id="169813at2157"/>
<keyword evidence="2" id="KW-0472">Membrane</keyword>
<keyword evidence="2" id="KW-0812">Transmembrane</keyword>
<dbReference type="GeneID" id="8743699"/>
<dbReference type="RefSeq" id="WP_012944205.1">
    <property type="nucleotide sequence ID" value="NC_013743.1"/>
</dbReference>
<gene>
    <name evidence="3" type="ordered locus">Htur_3079</name>
</gene>
<dbReference type="STRING" id="543526.Htur_3079"/>
<dbReference type="EMBL" id="CP001860">
    <property type="protein sequence ID" value="ADB61944.1"/>
    <property type="molecule type" value="Genomic_DNA"/>
</dbReference>
<sequence>MTDREYASVIVVALLMVASGGVTYAGGQPAAVGSEYDTAEPVVDELLTRFDAGGEADAVYVDGSGDAVFYYENDHAVTAAVPIEGELGADAGTGLVRALYAGDLERITVQDRAATGNATMEATPESVTSSGTLAVDERDVESYSVDGQRTQTAETSSRSLTLETTLANETRLYESVETEGTLETTATTVSASGSVRTRVSDDRNGTDGPIALDERRNLTVTETNGTVRLEASERRTVGTWERDRWETEADARRSLENRYDRLAIGLGGEASLSLESYAFDNASDRETVEVAYTVAFTDVKDGLADRVVREFQTTADLELDEHESRVLSDRLAAASIEEVSVDGVQRGLETDLEWTAELRGTDGLVLGLAEIAGSNDRLADAWADRYDAVRADLEAQRGAGLVRRTEWNASIDHDRAAGQTTVDIAAESNAENWRRYVAEREDRGLGPVPETTATLTGTQSEAGLETRYEYETDRGGVGTASFEQLLRLADDDLGSTIDVAVAPLTDASFEVARIDATVDDGTVELESAAAFDGAPSLEGASGETSAAIHAVTEGERTEIYVTSPSAFGGDASTDEVRAHARVGPATDVYGPGEWDREFPSVDADAARSFLEVDDDSENRDGAGSSGTMLLGGVVLAALVAGGLCWISRRRRLDSDHDRTT</sequence>
<dbReference type="HOGENOM" id="CLU_027254_0_0_2"/>
<feature type="compositionally biased region" description="Polar residues" evidence="1">
    <location>
        <begin position="116"/>
        <end position="132"/>
    </location>
</feature>
<reference evidence="3 4" key="1">
    <citation type="journal article" date="2010" name="Stand. Genomic Sci.">
        <title>Complete genome sequence of Haloterrigena turkmenica type strain (4k).</title>
        <authorList>
            <person name="Saunders E."/>
            <person name="Tindall B.J."/>
            <person name="Fahnrich R."/>
            <person name="Lapidus A."/>
            <person name="Copeland A."/>
            <person name="Del Rio T.G."/>
            <person name="Lucas S."/>
            <person name="Chen F."/>
            <person name="Tice H."/>
            <person name="Cheng J.F."/>
            <person name="Han C."/>
            <person name="Detter J.C."/>
            <person name="Bruce D."/>
            <person name="Goodwin L."/>
            <person name="Chain P."/>
            <person name="Pitluck S."/>
            <person name="Pati A."/>
            <person name="Ivanova N."/>
            <person name="Mavromatis K."/>
            <person name="Chen A."/>
            <person name="Palaniappan K."/>
            <person name="Land M."/>
            <person name="Hauser L."/>
            <person name="Chang Y.J."/>
            <person name="Jeffries C.D."/>
            <person name="Brettin T."/>
            <person name="Rohde M."/>
            <person name="Goker M."/>
            <person name="Bristow J."/>
            <person name="Eisen J.A."/>
            <person name="Markowitz V."/>
            <person name="Hugenholtz P."/>
            <person name="Klenk H.P."/>
            <person name="Kyrpides N.C."/>
        </authorList>
    </citation>
    <scope>NUCLEOTIDE SEQUENCE [LARGE SCALE GENOMIC DNA]</scope>
    <source>
        <strain evidence="4">ATCC 51198 / DSM 5511 / JCM 9101 / NCIMB 13204 / VKM B-1734 / 4k</strain>
    </source>
</reference>